<dbReference type="InterPro" id="IPR032675">
    <property type="entry name" value="LRR_dom_sf"/>
</dbReference>
<comment type="caution">
    <text evidence="1">The sequence shown here is derived from an EMBL/GenBank/DDBJ whole genome shotgun (WGS) entry which is preliminary data.</text>
</comment>
<evidence type="ECO:0000313" key="1">
    <source>
        <dbReference type="EMBL" id="KAL0578923.1"/>
    </source>
</evidence>
<sequence length="604" mass="67368">MVTPIEQLSSQSQSQDLTTSNEFRSEILTWADSIRQNLALMDNGGRVLENLSNAPRRKHADPTSAAMAKAIAQTLYPSPEDSLAPIIQYEKAIVKLRAYIQDQRNADMEAAIARRASKDWRKRVIKQGPWDEENDDTFSLGGASSLPMPVQIGEREDFAPFFAHLKAGGDDAIVDGEDAEMKEEPYYNTHMIEFNRGVLYADRRMDLCKMVVGPTHIGDLMESLETNPFTQHFLLGNNIIGPLGAKRIARFVDKYPNRMTTWYLAGNCIDADSFTIFANSLVKSSSVTNLWVKRNPLGPSASNDIFRLITQAPNLRTLDLDQTSLGDEGVAHLFSLLADHKPSSPLALRHIYLNATGVGRKAAEQIARYLADDSCFLVSLYLSHNPLGNEGLKALSVGLRSNKSLERLAVSSCGLKDEGTIELLTTLSSHPALRMLDIGQAYATEDLGAKFNWITEASVPALTSVIENVPSLRYLSLGYAPMSRQGLNAVLHAVAKSDLVWFFAKTIYQSGRDYDSVKAGQEAHRVSLLVKDCLEQNVDKQYHGRSYDEFLAEDKRWLTSPEDVRYIDSVYRNRDAGMARRGLKRLDKWWDDGDETLELVQNAV</sequence>
<name>A0ABR3FTW4_9AGAR</name>
<dbReference type="EMBL" id="JBAHYK010000078">
    <property type="protein sequence ID" value="KAL0578923.1"/>
    <property type="molecule type" value="Genomic_DNA"/>
</dbReference>
<evidence type="ECO:0008006" key="3">
    <source>
        <dbReference type="Google" id="ProtNLM"/>
    </source>
</evidence>
<dbReference type="Proteomes" id="UP001465976">
    <property type="component" value="Unassembled WGS sequence"/>
</dbReference>
<protein>
    <recommendedName>
        <fullName evidence="3">RNI-like protein</fullName>
    </recommendedName>
</protein>
<dbReference type="Pfam" id="PF13516">
    <property type="entry name" value="LRR_6"/>
    <property type="match status" value="3"/>
</dbReference>
<evidence type="ECO:0000313" key="2">
    <source>
        <dbReference type="Proteomes" id="UP001465976"/>
    </source>
</evidence>
<accession>A0ABR3FTW4</accession>
<dbReference type="PANTHER" id="PTHR24114:SF2">
    <property type="entry name" value="F-BOX DOMAIN-CONTAINING PROTEIN-RELATED"/>
    <property type="match status" value="1"/>
</dbReference>
<proteinExistence type="predicted"/>
<organism evidence="1 2">
    <name type="scientific">Marasmius crinis-equi</name>
    <dbReference type="NCBI Taxonomy" id="585013"/>
    <lineage>
        <taxon>Eukaryota</taxon>
        <taxon>Fungi</taxon>
        <taxon>Dikarya</taxon>
        <taxon>Basidiomycota</taxon>
        <taxon>Agaricomycotina</taxon>
        <taxon>Agaricomycetes</taxon>
        <taxon>Agaricomycetidae</taxon>
        <taxon>Agaricales</taxon>
        <taxon>Marasmiineae</taxon>
        <taxon>Marasmiaceae</taxon>
        <taxon>Marasmius</taxon>
    </lineage>
</organism>
<dbReference type="InterPro" id="IPR052394">
    <property type="entry name" value="LRR-containing"/>
</dbReference>
<dbReference type="InterPro" id="IPR001611">
    <property type="entry name" value="Leu-rich_rpt"/>
</dbReference>
<keyword evidence="2" id="KW-1185">Reference proteome</keyword>
<gene>
    <name evidence="1" type="ORF">V5O48_003071</name>
</gene>
<dbReference type="SMART" id="SM00368">
    <property type="entry name" value="LRR_RI"/>
    <property type="match status" value="4"/>
</dbReference>
<reference evidence="1 2" key="1">
    <citation type="submission" date="2024-02" db="EMBL/GenBank/DDBJ databases">
        <title>A draft genome for the cacao thread blight pathogen Marasmius crinis-equi.</title>
        <authorList>
            <person name="Cohen S.P."/>
            <person name="Baruah I.K."/>
            <person name="Amoako-Attah I."/>
            <person name="Bukari Y."/>
            <person name="Meinhardt L.W."/>
            <person name="Bailey B.A."/>
        </authorList>
    </citation>
    <scope>NUCLEOTIDE SEQUENCE [LARGE SCALE GENOMIC DNA]</scope>
    <source>
        <strain evidence="1 2">GH-76</strain>
    </source>
</reference>
<dbReference type="SUPFAM" id="SSF52047">
    <property type="entry name" value="RNI-like"/>
    <property type="match status" value="1"/>
</dbReference>
<dbReference type="PANTHER" id="PTHR24114">
    <property type="entry name" value="LEUCINE RICH REPEAT FAMILY PROTEIN"/>
    <property type="match status" value="1"/>
</dbReference>
<dbReference type="Gene3D" id="3.80.10.10">
    <property type="entry name" value="Ribonuclease Inhibitor"/>
    <property type="match status" value="1"/>
</dbReference>